<dbReference type="InterPro" id="IPR028098">
    <property type="entry name" value="Glyco_trans_4-like_N"/>
</dbReference>
<keyword evidence="2 4" id="KW-0808">Transferase</keyword>
<dbReference type="Proteomes" id="UP000579605">
    <property type="component" value="Unassembled WGS sequence"/>
</dbReference>
<evidence type="ECO:0000256" key="1">
    <source>
        <dbReference type="ARBA" id="ARBA00022676"/>
    </source>
</evidence>
<dbReference type="RefSeq" id="WP_179791050.1">
    <property type="nucleotide sequence ID" value="NZ_BAAARR010000017.1"/>
</dbReference>
<dbReference type="GO" id="GO:1901137">
    <property type="term" value="P:carbohydrate derivative biosynthetic process"/>
    <property type="evidence" value="ECO:0007669"/>
    <property type="project" value="UniProtKB-ARBA"/>
</dbReference>
<evidence type="ECO:0000313" key="4">
    <source>
        <dbReference type="EMBL" id="NYH93540.1"/>
    </source>
</evidence>
<dbReference type="PANTHER" id="PTHR45947:SF3">
    <property type="entry name" value="SULFOQUINOVOSYL TRANSFERASE SQD2"/>
    <property type="match status" value="1"/>
</dbReference>
<accession>A0A852ZX60</accession>
<dbReference type="Gene3D" id="3.40.50.2000">
    <property type="entry name" value="Glycogen Phosphorylase B"/>
    <property type="match status" value="2"/>
</dbReference>
<dbReference type="PANTHER" id="PTHR45947">
    <property type="entry name" value="SULFOQUINOVOSYL TRANSFERASE SQD2"/>
    <property type="match status" value="1"/>
</dbReference>
<dbReference type="AlphaFoldDB" id="A0A852ZX60"/>
<sequence length="587" mass="63653">MSFADDLARRGRALARQRLSPQVRRRLRELQRAVLGRQTALVARTGLSAARASLGAGEYAEAAARVDAVLRRDPGDVPALDLGLRVATKRGAVTEAGSYAVARVERTKLPAHWREARRAVGRARETDPRWRPVVTAPAPRGYEAREGRVLYVAKESRPYLHNGFCTRSHESLRALAREGWDVVGVTEPGFPGTLDVTDGTDGPHTPTAPDRSVVEGVTYHHLLPNAGRRLRDLGHDEYASLAAATLAGVVARERPALLHVSSGHRGYEAALAAGAVARWAGIPWLYEVRSFFETTWTSDARLSETAEYPRRRFATETAMMREASLVLTLSSPMRDEIVERHGIPADKVRVVPNGVDLDRFAPRPRDPDLRRKLGLTDSFTLGYVSNLSHPREGQEVLIEAVARLRARGRAVTGLLVGDGGRRPALEALAERLEVAEHVVFTGNVPFDEVAGHYAQIDVFVVPRVDERAARMVSPMKPFEAMAMRVPVLVADLPALTEIVGSTPGGAGGQRGLAFRAGDPGALAAAAVELMDDVPTRRHLVDNAAAWVAAERSWDAVAGAFVQAYADLLRLGEPGRPARTAPEEGSAC</sequence>
<organism evidence="4 5">
    <name type="scientific">Actinopolymorpha rutila</name>
    <dbReference type="NCBI Taxonomy" id="446787"/>
    <lineage>
        <taxon>Bacteria</taxon>
        <taxon>Bacillati</taxon>
        <taxon>Actinomycetota</taxon>
        <taxon>Actinomycetes</taxon>
        <taxon>Propionibacteriales</taxon>
        <taxon>Actinopolymorphaceae</taxon>
        <taxon>Actinopolymorpha</taxon>
    </lineage>
</organism>
<evidence type="ECO:0000313" key="5">
    <source>
        <dbReference type="Proteomes" id="UP000579605"/>
    </source>
</evidence>
<dbReference type="Pfam" id="PF13439">
    <property type="entry name" value="Glyco_transf_4"/>
    <property type="match status" value="1"/>
</dbReference>
<dbReference type="InterPro" id="IPR050194">
    <property type="entry name" value="Glycosyltransferase_grp1"/>
</dbReference>
<name>A0A852ZX60_9ACTN</name>
<feature type="domain" description="Glycosyltransferase subfamily 4-like N-terminal" evidence="3">
    <location>
        <begin position="169"/>
        <end position="359"/>
    </location>
</feature>
<dbReference type="CDD" id="cd03794">
    <property type="entry name" value="GT4_WbuB-like"/>
    <property type="match status" value="1"/>
</dbReference>
<dbReference type="EMBL" id="JACBZH010000001">
    <property type="protein sequence ID" value="NYH93540.1"/>
    <property type="molecule type" value="Genomic_DNA"/>
</dbReference>
<dbReference type="Pfam" id="PF13692">
    <property type="entry name" value="Glyco_trans_1_4"/>
    <property type="match status" value="1"/>
</dbReference>
<comment type="caution">
    <text evidence="4">The sequence shown here is derived from an EMBL/GenBank/DDBJ whole genome shotgun (WGS) entry which is preliminary data.</text>
</comment>
<proteinExistence type="predicted"/>
<protein>
    <submittedName>
        <fullName evidence="4">Glycosyltransferase involved in cell wall biosynthesis</fullName>
    </submittedName>
</protein>
<dbReference type="GO" id="GO:0016758">
    <property type="term" value="F:hexosyltransferase activity"/>
    <property type="evidence" value="ECO:0007669"/>
    <property type="project" value="TreeGrafter"/>
</dbReference>
<dbReference type="SUPFAM" id="SSF53756">
    <property type="entry name" value="UDP-Glycosyltransferase/glycogen phosphorylase"/>
    <property type="match status" value="1"/>
</dbReference>
<keyword evidence="5" id="KW-1185">Reference proteome</keyword>
<evidence type="ECO:0000256" key="2">
    <source>
        <dbReference type="ARBA" id="ARBA00022679"/>
    </source>
</evidence>
<keyword evidence="1" id="KW-0328">Glycosyltransferase</keyword>
<gene>
    <name evidence="4" type="ORF">F4554_006178</name>
</gene>
<reference evidence="4 5" key="1">
    <citation type="submission" date="2020-07" db="EMBL/GenBank/DDBJ databases">
        <title>Sequencing the genomes of 1000 actinobacteria strains.</title>
        <authorList>
            <person name="Klenk H.-P."/>
        </authorList>
    </citation>
    <scope>NUCLEOTIDE SEQUENCE [LARGE SCALE GENOMIC DNA]</scope>
    <source>
        <strain evidence="4 5">DSM 18448</strain>
    </source>
</reference>
<evidence type="ECO:0000259" key="3">
    <source>
        <dbReference type="Pfam" id="PF13439"/>
    </source>
</evidence>